<dbReference type="InterPro" id="IPR027417">
    <property type="entry name" value="P-loop_NTPase"/>
</dbReference>
<dbReference type="PIRSF" id="PIRSF005719">
    <property type="entry name" value="SMC"/>
    <property type="match status" value="1"/>
</dbReference>
<accession>A0A1G1XLU3</accession>
<dbReference type="SUPFAM" id="SSF52540">
    <property type="entry name" value="P-loop containing nucleoside triphosphate hydrolases"/>
    <property type="match status" value="2"/>
</dbReference>
<dbReference type="InterPro" id="IPR003395">
    <property type="entry name" value="RecF/RecN/SMC_N"/>
</dbReference>
<dbReference type="Gene3D" id="1.10.287.1490">
    <property type="match status" value="1"/>
</dbReference>
<feature type="coiled-coil region" evidence="2">
    <location>
        <begin position="201"/>
        <end position="390"/>
    </location>
</feature>
<gene>
    <name evidence="4" type="ORF">A2Y82_03665</name>
</gene>
<dbReference type="GO" id="GO:0005524">
    <property type="term" value="F:ATP binding"/>
    <property type="evidence" value="ECO:0007669"/>
    <property type="project" value="InterPro"/>
</dbReference>
<dbReference type="InterPro" id="IPR024704">
    <property type="entry name" value="SMC"/>
</dbReference>
<reference evidence="4 5" key="1">
    <citation type="journal article" date="2016" name="Nat. Commun.">
        <title>Thousands of microbial genomes shed light on interconnected biogeochemical processes in an aquifer system.</title>
        <authorList>
            <person name="Anantharaman K."/>
            <person name="Brown C.T."/>
            <person name="Hug L.A."/>
            <person name="Sharon I."/>
            <person name="Castelle C.J."/>
            <person name="Probst A.J."/>
            <person name="Thomas B.C."/>
            <person name="Singh A."/>
            <person name="Wilkins M.J."/>
            <person name="Karaoz U."/>
            <person name="Brodie E.L."/>
            <person name="Williams K.H."/>
            <person name="Hubbard S.S."/>
            <person name="Banfield J.F."/>
        </authorList>
    </citation>
    <scope>NUCLEOTIDE SEQUENCE [LARGE SCALE GENOMIC DNA]</scope>
</reference>
<dbReference type="AlphaFoldDB" id="A0A1G1XLU3"/>
<dbReference type="GO" id="GO:0016887">
    <property type="term" value="F:ATP hydrolysis activity"/>
    <property type="evidence" value="ECO:0007669"/>
    <property type="project" value="InterPro"/>
</dbReference>
<evidence type="ECO:0000313" key="5">
    <source>
        <dbReference type="Proteomes" id="UP000176498"/>
    </source>
</evidence>
<name>A0A1G1XLU3_9BACT</name>
<comment type="caution">
    <text evidence="4">The sequence shown here is derived from an EMBL/GenBank/DDBJ whole genome shotgun (WGS) entry which is preliminary data.</text>
</comment>
<keyword evidence="1 2" id="KW-0175">Coiled coil</keyword>
<feature type="domain" description="RecF/RecN/SMC N-terminal" evidence="3">
    <location>
        <begin position="2"/>
        <end position="874"/>
    </location>
</feature>
<dbReference type="Gene3D" id="3.40.50.300">
    <property type="entry name" value="P-loop containing nucleotide triphosphate hydrolases"/>
    <property type="match status" value="2"/>
</dbReference>
<evidence type="ECO:0000313" key="4">
    <source>
        <dbReference type="EMBL" id="OGY40932.1"/>
    </source>
</evidence>
<proteinExistence type="predicted"/>
<dbReference type="Pfam" id="PF02463">
    <property type="entry name" value="SMC_N"/>
    <property type="match status" value="1"/>
</dbReference>
<feature type="coiled-coil region" evidence="2">
    <location>
        <begin position="417"/>
        <end position="607"/>
    </location>
</feature>
<dbReference type="PANTHER" id="PTHR43977">
    <property type="entry name" value="STRUCTURAL MAINTENANCE OF CHROMOSOMES PROTEIN 3"/>
    <property type="match status" value="1"/>
</dbReference>
<sequence length="893" mass="102970">MFLEKLEIQGFKSFAKKAVLEFPAEIKGAKSITGIVGPNGSGKSNVADAIRWVLGEQSLKMIRGKKSQDVIFSGSDKKARLGYAEVSLSLNNHDKQADIDYTELVITRRVYQSGEGEYFINNQKARLTDIQLLLAKANFGQRTYSIIGQGMADSVLSASLQERKELFDEAVGVRQFQIKREQALNKFKATRENLGQTQLTLNELEPRLRSLSRQVKRLEKREEIEKELKNLQLNYFAQIWQTLNRKEKEINSQKNKLAESYSKLNSEINKVQTKIQEFFTESSRQVVFEKIQGEYDNLIQQKNALLRDQTILQAKIDLELEKQGQGNLVWLNKKSEEINNRFNELKQQINQIEDLQKKEEENLRSRKINLESVSQRLESVRLELNKVRKTTQLPFEAEKELEAIFEKQQNLVGQLAKVEKIEDLNEIRNQAREISQKLSLYLEKLKNSRQEQSTNLINLQSQLENLTNQKNDLSLEVSQLTLNLNLKKEKIASLEQEINRIKNEREKMDKEISLLKMESKKEIDSQIKKELQLIAGKLTELENKIKEQGTKISQFNLEEQNKKETLIALQKEFQDKQAQINVLSQQINQLNIELAKYATKKEDLETEIRLDSLDLKTIEQHQPQLDLAEDLANQKIQQLKRQIEIIGGIDDETMKEYQEIKERYDFLKTQFDDLENALLSLEKIIEELDNTIKEQFDKAFREINREFQKYFKILFNGGQAELVKVSTEEVKKEEKEEKEGLEGEEKAEEEAGVLAQADKFEKRIKEREKESYSGIEIHAVPPGKKIKSISMLSGGERALTSIALICAIIYNNPSPFIVLDEVDAALDEANSERFNTIIVELAKKTQFIVITHNRVTMHYAHVLYGVTMGDDGISKLLSVKLADAEEIVGRARG</sequence>
<evidence type="ECO:0000256" key="1">
    <source>
        <dbReference type="ARBA" id="ARBA00023054"/>
    </source>
</evidence>
<feature type="coiled-coil region" evidence="2">
    <location>
        <begin position="657"/>
        <end position="698"/>
    </location>
</feature>
<dbReference type="EMBL" id="MHHZ01000023">
    <property type="protein sequence ID" value="OGY40932.1"/>
    <property type="molecule type" value="Genomic_DNA"/>
</dbReference>
<organism evidence="4 5">
    <name type="scientific">Candidatus Buchananbacteria bacterium RBG_13_36_9</name>
    <dbReference type="NCBI Taxonomy" id="1797530"/>
    <lineage>
        <taxon>Bacteria</taxon>
        <taxon>Candidatus Buchananiibacteriota</taxon>
    </lineage>
</organism>
<feature type="coiled-coil region" evidence="2">
    <location>
        <begin position="724"/>
        <end position="751"/>
    </location>
</feature>
<dbReference type="Proteomes" id="UP000176498">
    <property type="component" value="Unassembled WGS sequence"/>
</dbReference>
<protein>
    <recommendedName>
        <fullName evidence="3">RecF/RecN/SMC N-terminal domain-containing protein</fullName>
    </recommendedName>
</protein>
<evidence type="ECO:0000256" key="2">
    <source>
        <dbReference type="SAM" id="Coils"/>
    </source>
</evidence>
<evidence type="ECO:0000259" key="3">
    <source>
        <dbReference type="Pfam" id="PF02463"/>
    </source>
</evidence>